<dbReference type="PANTHER" id="PTHR23511:SF34">
    <property type="entry name" value="SYNAPTIC VESICLE GLYCOPROTEIN 2"/>
    <property type="match status" value="1"/>
</dbReference>
<name>A0A5E4R4H1_9NEOP</name>
<evidence type="ECO:0000256" key="6">
    <source>
        <dbReference type="SAM" id="Phobius"/>
    </source>
</evidence>
<evidence type="ECO:0000256" key="3">
    <source>
        <dbReference type="ARBA" id="ARBA00022692"/>
    </source>
</evidence>
<feature type="transmembrane region" description="Helical" evidence="6">
    <location>
        <begin position="117"/>
        <end position="139"/>
    </location>
</feature>
<feature type="transmembrane region" description="Helical" evidence="6">
    <location>
        <begin position="90"/>
        <end position="110"/>
    </location>
</feature>
<keyword evidence="8" id="KW-1185">Reference proteome</keyword>
<accession>A0A5E4R4H1</accession>
<dbReference type="InterPro" id="IPR036259">
    <property type="entry name" value="MFS_trans_sf"/>
</dbReference>
<reference evidence="7 8" key="1">
    <citation type="submission" date="2017-07" db="EMBL/GenBank/DDBJ databases">
        <authorList>
            <person name="Talla V."/>
            <person name="Backstrom N."/>
        </authorList>
    </citation>
    <scope>NUCLEOTIDE SEQUENCE [LARGE SCALE GENOMIC DNA]</scope>
</reference>
<keyword evidence="2" id="KW-0813">Transport</keyword>
<evidence type="ECO:0000256" key="4">
    <source>
        <dbReference type="ARBA" id="ARBA00022989"/>
    </source>
</evidence>
<protein>
    <recommendedName>
        <fullName evidence="9">Major facilitator superfamily (MFS) profile domain-containing protein</fullName>
    </recommendedName>
</protein>
<sequence>MSEFTPINKRAMMVTQLGSVFFAAVGIIGTSPSAIAAVLACWCCETPRYLLNIGEEEKALQVFKTMYSVNTGKSRDEYQNDNCNMDSTGMSLIFGLMLLMALLNALCFIFKFKAAAICFTMMIGRLASVAGINIVKNLLAHNCELVFYLFPALSFAAVFAVVILPVDKKLEVKEDIQRWKRRKDLQYRIKGLEIDPTSPGHIDEDIEQMADDNGSIILDLVSAVNIQLT</sequence>
<gene>
    <name evidence="7" type="ORF">LSINAPIS_LOCUS14834</name>
</gene>
<organism evidence="7 8">
    <name type="scientific">Leptidea sinapis</name>
    <dbReference type="NCBI Taxonomy" id="189913"/>
    <lineage>
        <taxon>Eukaryota</taxon>
        <taxon>Metazoa</taxon>
        <taxon>Ecdysozoa</taxon>
        <taxon>Arthropoda</taxon>
        <taxon>Hexapoda</taxon>
        <taxon>Insecta</taxon>
        <taxon>Pterygota</taxon>
        <taxon>Neoptera</taxon>
        <taxon>Endopterygota</taxon>
        <taxon>Lepidoptera</taxon>
        <taxon>Glossata</taxon>
        <taxon>Ditrysia</taxon>
        <taxon>Papilionoidea</taxon>
        <taxon>Pieridae</taxon>
        <taxon>Dismorphiinae</taxon>
        <taxon>Leptidea</taxon>
    </lineage>
</organism>
<dbReference type="AlphaFoldDB" id="A0A5E4R4H1"/>
<dbReference type="EMBL" id="FZQP02006948">
    <property type="protein sequence ID" value="VVD05256.1"/>
    <property type="molecule type" value="Genomic_DNA"/>
</dbReference>
<proteinExistence type="predicted"/>
<dbReference type="Proteomes" id="UP000324832">
    <property type="component" value="Unassembled WGS sequence"/>
</dbReference>
<dbReference type="GO" id="GO:0016020">
    <property type="term" value="C:membrane"/>
    <property type="evidence" value="ECO:0007669"/>
    <property type="project" value="UniProtKB-SubCell"/>
</dbReference>
<keyword evidence="4 6" id="KW-1133">Transmembrane helix</keyword>
<keyword evidence="5 6" id="KW-0472">Membrane</keyword>
<evidence type="ECO:0008006" key="9">
    <source>
        <dbReference type="Google" id="ProtNLM"/>
    </source>
</evidence>
<evidence type="ECO:0000313" key="7">
    <source>
        <dbReference type="EMBL" id="VVD05256.1"/>
    </source>
</evidence>
<comment type="subcellular location">
    <subcellularLocation>
        <location evidence="1">Membrane</location>
        <topology evidence="1">Multi-pass membrane protein</topology>
    </subcellularLocation>
</comment>
<evidence type="ECO:0000256" key="5">
    <source>
        <dbReference type="ARBA" id="ARBA00023136"/>
    </source>
</evidence>
<evidence type="ECO:0000313" key="8">
    <source>
        <dbReference type="Proteomes" id="UP000324832"/>
    </source>
</evidence>
<evidence type="ECO:0000256" key="1">
    <source>
        <dbReference type="ARBA" id="ARBA00004141"/>
    </source>
</evidence>
<feature type="transmembrane region" description="Helical" evidence="6">
    <location>
        <begin position="145"/>
        <end position="166"/>
    </location>
</feature>
<evidence type="ECO:0000256" key="2">
    <source>
        <dbReference type="ARBA" id="ARBA00022448"/>
    </source>
</evidence>
<dbReference type="Gene3D" id="1.20.1250.20">
    <property type="entry name" value="MFS general substrate transporter like domains"/>
    <property type="match status" value="1"/>
</dbReference>
<keyword evidence="3 6" id="KW-0812">Transmembrane</keyword>
<dbReference type="PANTHER" id="PTHR23511">
    <property type="entry name" value="SYNAPTIC VESICLE GLYCOPROTEIN 2"/>
    <property type="match status" value="1"/>
</dbReference>